<dbReference type="AlphaFoldDB" id="G0QJC3"/>
<dbReference type="OMA" id="ITFDQHE"/>
<dbReference type="Proteomes" id="UP000008983">
    <property type="component" value="Unassembled WGS sequence"/>
</dbReference>
<dbReference type="InterPro" id="IPR036871">
    <property type="entry name" value="PX_dom_sf"/>
</dbReference>
<accession>G0QJC3</accession>
<protein>
    <submittedName>
        <fullName evidence="2">PX domain protein</fullName>
        <ecNumber evidence="2">2.7.1.137</ecNumber>
    </submittedName>
</protein>
<feature type="coiled-coil region" evidence="1">
    <location>
        <begin position="261"/>
        <end position="288"/>
    </location>
</feature>
<dbReference type="GO" id="GO:0035091">
    <property type="term" value="F:phosphatidylinositol binding"/>
    <property type="evidence" value="ECO:0007669"/>
    <property type="project" value="InterPro"/>
</dbReference>
<evidence type="ECO:0000256" key="1">
    <source>
        <dbReference type="SAM" id="Coils"/>
    </source>
</evidence>
<reference evidence="2 3" key="1">
    <citation type="submission" date="2011-07" db="EMBL/GenBank/DDBJ databases">
        <authorList>
            <person name="Coyne R."/>
            <person name="Brami D."/>
            <person name="Johnson J."/>
            <person name="Hostetler J."/>
            <person name="Hannick L."/>
            <person name="Clark T."/>
            <person name="Cassidy-Hanley D."/>
            <person name="Inman J."/>
        </authorList>
    </citation>
    <scope>NUCLEOTIDE SEQUENCE [LARGE SCALE GENOMIC DNA]</scope>
    <source>
        <strain evidence="2 3">G5</strain>
    </source>
</reference>
<evidence type="ECO:0000313" key="3">
    <source>
        <dbReference type="Proteomes" id="UP000008983"/>
    </source>
</evidence>
<name>G0QJC3_ICHMU</name>
<keyword evidence="2" id="KW-0808">Transferase</keyword>
<dbReference type="Gene3D" id="3.30.1520.10">
    <property type="entry name" value="Phox-like domain"/>
    <property type="match status" value="1"/>
</dbReference>
<keyword evidence="3" id="KW-1185">Reference proteome</keyword>
<organism evidence="2 3">
    <name type="scientific">Ichthyophthirius multifiliis</name>
    <name type="common">White spot disease agent</name>
    <name type="synonym">Ich</name>
    <dbReference type="NCBI Taxonomy" id="5932"/>
    <lineage>
        <taxon>Eukaryota</taxon>
        <taxon>Sar</taxon>
        <taxon>Alveolata</taxon>
        <taxon>Ciliophora</taxon>
        <taxon>Intramacronucleata</taxon>
        <taxon>Oligohymenophorea</taxon>
        <taxon>Hymenostomatida</taxon>
        <taxon>Ophryoglenina</taxon>
        <taxon>Ichthyophthirius</taxon>
    </lineage>
</organism>
<keyword evidence="1" id="KW-0175">Coiled coil</keyword>
<evidence type="ECO:0000313" key="2">
    <source>
        <dbReference type="EMBL" id="EGR34686.1"/>
    </source>
</evidence>
<dbReference type="PANTHER" id="PTHR10555:SF170">
    <property type="entry name" value="FI18122P1"/>
    <property type="match status" value="1"/>
</dbReference>
<dbReference type="GeneID" id="14910882"/>
<dbReference type="GO" id="GO:0005768">
    <property type="term" value="C:endosome"/>
    <property type="evidence" value="ECO:0007669"/>
    <property type="project" value="TreeGrafter"/>
</dbReference>
<dbReference type="SUPFAM" id="SSF64268">
    <property type="entry name" value="PX domain"/>
    <property type="match status" value="1"/>
</dbReference>
<dbReference type="STRING" id="857967.G0QJC3"/>
<proteinExistence type="predicted"/>
<dbReference type="RefSeq" id="XP_004039990.1">
    <property type="nucleotide sequence ID" value="XM_004039942.1"/>
</dbReference>
<dbReference type="EC" id="2.7.1.137" evidence="2"/>
<dbReference type="EMBL" id="GL983057">
    <property type="protein sequence ID" value="EGR34686.1"/>
    <property type="molecule type" value="Genomic_DNA"/>
</dbReference>
<sequence length="388" mass="46420">MAWMLRSFYTCKRDGFYIYSLNYKKQKKNSTSQNVVENRARFLNSFCNQVSKLKHLYYSDEFQLFLRSKDCDVSKVLNIFIYIFLKILQKALQNMKKYSVIDIIDKYQIQFPNFINVNILLSFLIITIHSLSRKNLSKNQILKLELSLCFQVKPKDLNDNFDQLNSNLLPEYEKCLISEYVAYDNNALIFQNQFNTHIFKSQEEIVVFLLNIYNQLFQIYQKNSKTKNSFQHFYDMVKFELRDAEVQLFYLLLFLQQKQAFIELINQKEEYEKNRISLQKDLKSDEEDFSKLIQGKKTIKAMFSSVDEQRKKLELQIEQGHNESKNFDILIDIITNIIGEIEIERFKNEKKTIYKQVLQCVSESEIINSNDMMNYWGTVNDISRKLQN</sequence>
<dbReference type="InParanoid" id="G0QJC3"/>
<gene>
    <name evidence="2" type="ORF">IMG5_004020</name>
</gene>
<dbReference type="OrthoDB" id="312325at2759"/>
<dbReference type="PANTHER" id="PTHR10555">
    <property type="entry name" value="SORTING NEXIN"/>
    <property type="match status" value="1"/>
</dbReference>
<dbReference type="GO" id="GO:0016303">
    <property type="term" value="F:1-phosphatidylinositol-3-kinase activity"/>
    <property type="evidence" value="ECO:0007669"/>
    <property type="project" value="UniProtKB-EC"/>
</dbReference>